<reference evidence="2 3" key="1">
    <citation type="submission" date="2018-05" db="EMBL/GenBank/DDBJ databases">
        <title>Genomic Encyclopedia of Type Strains, Phase III (KMG-III): the genomes of soil and plant-associated and newly described type strains.</title>
        <authorList>
            <person name="Whitman W."/>
        </authorList>
    </citation>
    <scope>NUCLEOTIDE SEQUENCE [LARGE SCALE GENOMIC DNA]</scope>
    <source>
        <strain evidence="2 3">CECT 5696</strain>
    </source>
</reference>
<name>A0A2V2YYI7_9BACL</name>
<dbReference type="RefSeq" id="WP_110043021.1">
    <property type="nucleotide sequence ID" value="NZ_CP054611.1"/>
</dbReference>
<dbReference type="OrthoDB" id="2625533at2"/>
<keyword evidence="3" id="KW-1185">Reference proteome</keyword>
<sequence length="183" mass="19671">MRKISILLLGVIIGVLISITTSVYGESLRSLVGQKIQGEMKVVLNGQQFDTAIVVNGKSYAPLRNTFESAGYSVSLSEKTVILTESTAGAVETSDVTDSVIDGGVTVDDSNSSLNPYRGYTLKQINELIDSDNDTIAYLEKLISEYPDVEGYKKSLEASKQSLALLLERKAELEAEAAAAAQE</sequence>
<evidence type="ECO:0008006" key="4">
    <source>
        <dbReference type="Google" id="ProtNLM"/>
    </source>
</evidence>
<dbReference type="Proteomes" id="UP000246635">
    <property type="component" value="Unassembled WGS sequence"/>
</dbReference>
<keyword evidence="1" id="KW-0175">Coiled coil</keyword>
<evidence type="ECO:0000313" key="3">
    <source>
        <dbReference type="Proteomes" id="UP000246635"/>
    </source>
</evidence>
<proteinExistence type="predicted"/>
<evidence type="ECO:0000313" key="2">
    <source>
        <dbReference type="EMBL" id="PWW06341.1"/>
    </source>
</evidence>
<accession>A0A2V2YYI7</accession>
<evidence type="ECO:0000256" key="1">
    <source>
        <dbReference type="SAM" id="Coils"/>
    </source>
</evidence>
<protein>
    <recommendedName>
        <fullName evidence="4">Copper amine oxidase-like protein</fullName>
    </recommendedName>
</protein>
<gene>
    <name evidence="2" type="ORF">DFQ01_103243</name>
</gene>
<organism evidence="2 3">
    <name type="scientific">Paenibacillus cellulosilyticus</name>
    <dbReference type="NCBI Taxonomy" id="375489"/>
    <lineage>
        <taxon>Bacteria</taxon>
        <taxon>Bacillati</taxon>
        <taxon>Bacillota</taxon>
        <taxon>Bacilli</taxon>
        <taxon>Bacillales</taxon>
        <taxon>Paenibacillaceae</taxon>
        <taxon>Paenibacillus</taxon>
    </lineage>
</organism>
<feature type="coiled-coil region" evidence="1">
    <location>
        <begin position="156"/>
        <end position="183"/>
    </location>
</feature>
<dbReference type="AlphaFoldDB" id="A0A2V2YYI7"/>
<comment type="caution">
    <text evidence="2">The sequence shown here is derived from an EMBL/GenBank/DDBJ whole genome shotgun (WGS) entry which is preliminary data.</text>
</comment>
<dbReference type="EMBL" id="QGTQ01000003">
    <property type="protein sequence ID" value="PWW06341.1"/>
    <property type="molecule type" value="Genomic_DNA"/>
</dbReference>